<keyword evidence="3" id="KW-1185">Reference proteome</keyword>
<proteinExistence type="predicted"/>
<dbReference type="EMBL" id="FO704551">
    <property type="protein sequence ID" value="CDG21294.1"/>
    <property type="molecule type" value="Genomic_DNA"/>
</dbReference>
<gene>
    <name evidence="2" type="ORF">XPG1_1639</name>
</gene>
<evidence type="ECO:0000313" key="2">
    <source>
        <dbReference type="EMBL" id="CDG21294.1"/>
    </source>
</evidence>
<organism evidence="2 3">
    <name type="scientific">Xenorhabdus poinarii G6</name>
    <dbReference type="NCBI Taxonomy" id="1354304"/>
    <lineage>
        <taxon>Bacteria</taxon>
        <taxon>Pseudomonadati</taxon>
        <taxon>Pseudomonadota</taxon>
        <taxon>Gammaproteobacteria</taxon>
        <taxon>Enterobacterales</taxon>
        <taxon>Morganellaceae</taxon>
        <taxon>Xenorhabdus</taxon>
    </lineage>
</organism>
<dbReference type="KEGG" id="xpo:XPG1_1639"/>
<reference evidence="2 3" key="1">
    <citation type="submission" date="2013-07" db="EMBL/GenBank/DDBJ databases">
        <authorList>
            <person name="Genoscope - CEA"/>
        </authorList>
    </citation>
    <scope>NUCLEOTIDE SEQUENCE [LARGE SCALE GENOMIC DNA]</scope>
    <source>
        <strain evidence="2 3">G6</strain>
    </source>
</reference>
<dbReference type="HOGENOM" id="CLU_3260032_0_0_6"/>
<evidence type="ECO:0000313" key="3">
    <source>
        <dbReference type="Proteomes" id="UP000032735"/>
    </source>
</evidence>
<sequence>MPSAANDSTQFKNLVGFPSGQREQTVNLPSQTSKVRILPPPP</sequence>
<feature type="compositionally biased region" description="Polar residues" evidence="1">
    <location>
        <begin position="1"/>
        <end position="12"/>
    </location>
</feature>
<protein>
    <submittedName>
        <fullName evidence="2">Uncharacterized protein</fullName>
    </submittedName>
</protein>
<accession>A0A068R2Q7</accession>
<name>A0A068R2Q7_9GAMM</name>
<dbReference type="AlphaFoldDB" id="A0A068R2Q7"/>
<feature type="compositionally biased region" description="Polar residues" evidence="1">
    <location>
        <begin position="21"/>
        <end position="34"/>
    </location>
</feature>
<evidence type="ECO:0000256" key="1">
    <source>
        <dbReference type="SAM" id="MobiDB-lite"/>
    </source>
</evidence>
<dbReference type="Proteomes" id="UP000032735">
    <property type="component" value="Chromosome"/>
</dbReference>
<feature type="region of interest" description="Disordered" evidence="1">
    <location>
        <begin position="1"/>
        <end position="42"/>
    </location>
</feature>